<evidence type="ECO:0000259" key="8">
    <source>
        <dbReference type="Pfam" id="PF02706"/>
    </source>
</evidence>
<keyword evidence="5 7" id="KW-1133">Transmembrane helix</keyword>
<evidence type="ECO:0000313" key="9">
    <source>
        <dbReference type="EMBL" id="MEK8126953.1"/>
    </source>
</evidence>
<evidence type="ECO:0000256" key="2">
    <source>
        <dbReference type="ARBA" id="ARBA00006683"/>
    </source>
</evidence>
<protein>
    <submittedName>
        <fullName evidence="9">Wzz/FepE/Etk N-terminal domain-containing protein</fullName>
    </submittedName>
</protein>
<dbReference type="PANTHER" id="PTHR32309">
    <property type="entry name" value="TYROSINE-PROTEIN KINASE"/>
    <property type="match status" value="1"/>
</dbReference>
<keyword evidence="6 7" id="KW-0472">Membrane</keyword>
<dbReference type="InterPro" id="IPR050445">
    <property type="entry name" value="Bact_polysacc_biosynth/exp"/>
</dbReference>
<evidence type="ECO:0000256" key="3">
    <source>
        <dbReference type="ARBA" id="ARBA00022475"/>
    </source>
</evidence>
<feature type="transmembrane region" description="Helical" evidence="7">
    <location>
        <begin position="170"/>
        <end position="190"/>
    </location>
</feature>
<evidence type="ECO:0000256" key="6">
    <source>
        <dbReference type="ARBA" id="ARBA00023136"/>
    </source>
</evidence>
<evidence type="ECO:0000313" key="10">
    <source>
        <dbReference type="Proteomes" id="UP001469365"/>
    </source>
</evidence>
<dbReference type="PANTHER" id="PTHR32309:SF13">
    <property type="entry name" value="FERRIC ENTEROBACTIN TRANSPORT PROTEIN FEPE"/>
    <property type="match status" value="1"/>
</dbReference>
<feature type="domain" description="Polysaccharide chain length determinant N-terminal" evidence="8">
    <location>
        <begin position="2"/>
        <end position="86"/>
    </location>
</feature>
<keyword evidence="10" id="KW-1185">Reference proteome</keyword>
<sequence>MRILKKRLWIVLLVVVIATITTAVFNKYNYRPVYQASTKVIVNKTVELEQLGKEQMDLGSMAYSIRLIDTYKEIIRTPAIMEKVVQRYPDLRLSPGELSQIINVQSINNTQVMTISVRDLSYERAMQVANAVTAVFQTEIPKIMKVNNIEILHNAEAKENPMPINEKSNLYVFISAFVALIFALGVVLLLEFMDDTLKSEYDITQTMGLELLASVPEMKKSQFKSLKQTRPRSQGGEIAYATVEN</sequence>
<comment type="similarity">
    <text evidence="2">Belongs to the CpsC/CapA family.</text>
</comment>
<organism evidence="9 10">
    <name type="scientific">Paenibacillus filicis</name>
    <dbReference type="NCBI Taxonomy" id="669464"/>
    <lineage>
        <taxon>Bacteria</taxon>
        <taxon>Bacillati</taxon>
        <taxon>Bacillota</taxon>
        <taxon>Bacilli</taxon>
        <taxon>Bacillales</taxon>
        <taxon>Paenibacillaceae</taxon>
        <taxon>Paenibacillus</taxon>
    </lineage>
</organism>
<dbReference type="Proteomes" id="UP001469365">
    <property type="component" value="Unassembled WGS sequence"/>
</dbReference>
<proteinExistence type="inferred from homology"/>
<evidence type="ECO:0000256" key="7">
    <source>
        <dbReference type="SAM" id="Phobius"/>
    </source>
</evidence>
<comment type="subcellular location">
    <subcellularLocation>
        <location evidence="1">Cell membrane</location>
        <topology evidence="1">Multi-pass membrane protein</topology>
    </subcellularLocation>
</comment>
<dbReference type="EMBL" id="JBBPCC010000001">
    <property type="protein sequence ID" value="MEK8126953.1"/>
    <property type="molecule type" value="Genomic_DNA"/>
</dbReference>
<reference evidence="9 10" key="1">
    <citation type="submission" date="2024-04" db="EMBL/GenBank/DDBJ databases">
        <title>draft genome sequnece of Paenibacillus filicis.</title>
        <authorList>
            <person name="Kim D.-U."/>
        </authorList>
    </citation>
    <scope>NUCLEOTIDE SEQUENCE [LARGE SCALE GENOMIC DNA]</scope>
    <source>
        <strain evidence="9 10">KACC14197</strain>
    </source>
</reference>
<evidence type="ECO:0000256" key="1">
    <source>
        <dbReference type="ARBA" id="ARBA00004651"/>
    </source>
</evidence>
<keyword evidence="3" id="KW-1003">Cell membrane</keyword>
<name>A0ABU9DDM1_9BACL</name>
<evidence type="ECO:0000256" key="4">
    <source>
        <dbReference type="ARBA" id="ARBA00022692"/>
    </source>
</evidence>
<dbReference type="RefSeq" id="WP_341413995.1">
    <property type="nucleotide sequence ID" value="NZ_JBBPCC010000001.1"/>
</dbReference>
<evidence type="ECO:0000256" key="5">
    <source>
        <dbReference type="ARBA" id="ARBA00022989"/>
    </source>
</evidence>
<dbReference type="Pfam" id="PF02706">
    <property type="entry name" value="Wzz"/>
    <property type="match status" value="1"/>
</dbReference>
<comment type="caution">
    <text evidence="9">The sequence shown here is derived from an EMBL/GenBank/DDBJ whole genome shotgun (WGS) entry which is preliminary data.</text>
</comment>
<dbReference type="InterPro" id="IPR003856">
    <property type="entry name" value="LPS_length_determ_N"/>
</dbReference>
<accession>A0ABU9DDM1</accession>
<keyword evidence="4 7" id="KW-0812">Transmembrane</keyword>
<gene>
    <name evidence="9" type="ORF">WMW72_03420</name>
</gene>